<dbReference type="Pfam" id="PF04969">
    <property type="entry name" value="CS"/>
    <property type="match status" value="1"/>
</dbReference>
<name>A0ABY7EED3_MYAAR</name>
<gene>
    <name evidence="5" type="ORF">MAR_018348</name>
</gene>
<dbReference type="Proteomes" id="UP001164746">
    <property type="component" value="Chromosome 6"/>
</dbReference>
<keyword evidence="6" id="KW-1185">Reference proteome</keyword>
<dbReference type="Pfam" id="PF04968">
    <property type="entry name" value="CHORD"/>
    <property type="match status" value="1"/>
</dbReference>
<dbReference type="InterPro" id="IPR007052">
    <property type="entry name" value="CS_dom"/>
</dbReference>
<proteinExistence type="predicted"/>
<feature type="domain" description="CS" evidence="4">
    <location>
        <begin position="98"/>
        <end position="188"/>
    </location>
</feature>
<sequence length="194" mass="21674">MKGWSCCKKRSTDFTEFLNTPMMKQKIEVGEVERPPVDEPITRLPVSVAPSLEKAFEKALQQMTLQAADTTNTGNGETEVKVGTQCKNTGCQATEDTKKNCRMDWFQTGPNINISVFSKLPAPDQTYVEVNRITCHIHITFEGGKSIFNQTLILRNAIIPGQSSVKLLGTKVEIMLRKAEAFSWPSLEYKEPSS</sequence>
<dbReference type="SUPFAM" id="SSF49764">
    <property type="entry name" value="HSP20-like chaperones"/>
    <property type="match status" value="1"/>
</dbReference>
<dbReference type="PANTHER" id="PTHR46983:SF3">
    <property type="entry name" value="CHPADIPLOID STATE MAINTENANCE PROTEIN CHPA"/>
    <property type="match status" value="1"/>
</dbReference>
<dbReference type="InterPro" id="IPR008978">
    <property type="entry name" value="HSP20-like_chaperone"/>
</dbReference>
<organism evidence="5 6">
    <name type="scientific">Mya arenaria</name>
    <name type="common">Soft-shell clam</name>
    <dbReference type="NCBI Taxonomy" id="6604"/>
    <lineage>
        <taxon>Eukaryota</taxon>
        <taxon>Metazoa</taxon>
        <taxon>Spiralia</taxon>
        <taxon>Lophotrochozoa</taxon>
        <taxon>Mollusca</taxon>
        <taxon>Bivalvia</taxon>
        <taxon>Autobranchia</taxon>
        <taxon>Heteroconchia</taxon>
        <taxon>Euheterodonta</taxon>
        <taxon>Imparidentia</taxon>
        <taxon>Neoheterodontei</taxon>
        <taxon>Myida</taxon>
        <taxon>Myoidea</taxon>
        <taxon>Myidae</taxon>
        <taxon>Mya</taxon>
    </lineage>
</organism>
<protein>
    <submittedName>
        <fullName evidence="5">CHRD1-like protein</fullName>
    </submittedName>
</protein>
<dbReference type="PROSITE" id="PS51203">
    <property type="entry name" value="CS"/>
    <property type="match status" value="1"/>
</dbReference>
<evidence type="ECO:0000256" key="2">
    <source>
        <dbReference type="ARBA" id="ARBA00022737"/>
    </source>
</evidence>
<evidence type="ECO:0000256" key="3">
    <source>
        <dbReference type="ARBA" id="ARBA00022833"/>
    </source>
</evidence>
<dbReference type="Gene3D" id="2.60.40.790">
    <property type="match status" value="1"/>
</dbReference>
<accession>A0ABY7EED3</accession>
<evidence type="ECO:0000313" key="6">
    <source>
        <dbReference type="Proteomes" id="UP001164746"/>
    </source>
</evidence>
<keyword evidence="1" id="KW-0479">Metal-binding</keyword>
<evidence type="ECO:0000259" key="4">
    <source>
        <dbReference type="PROSITE" id="PS51203"/>
    </source>
</evidence>
<reference evidence="5" key="1">
    <citation type="submission" date="2022-11" db="EMBL/GenBank/DDBJ databases">
        <title>Centuries of genome instability and evolution in soft-shell clam transmissible cancer (bioRxiv).</title>
        <authorList>
            <person name="Hart S.F.M."/>
            <person name="Yonemitsu M.A."/>
            <person name="Giersch R.M."/>
            <person name="Beal B.F."/>
            <person name="Arriagada G."/>
            <person name="Davis B.W."/>
            <person name="Ostrander E.A."/>
            <person name="Goff S.P."/>
            <person name="Metzger M.J."/>
        </authorList>
    </citation>
    <scope>NUCLEOTIDE SEQUENCE</scope>
    <source>
        <strain evidence="5">MELC-2E11</strain>
        <tissue evidence="5">Siphon/mantle</tissue>
    </source>
</reference>
<keyword evidence="2" id="KW-0677">Repeat</keyword>
<dbReference type="InterPro" id="IPR007051">
    <property type="entry name" value="CHORD_dom"/>
</dbReference>
<evidence type="ECO:0000313" key="5">
    <source>
        <dbReference type="EMBL" id="WAR08390.1"/>
    </source>
</evidence>
<dbReference type="Gene3D" id="4.10.1130.20">
    <property type="match status" value="1"/>
</dbReference>
<keyword evidence="3" id="KW-0862">Zinc</keyword>
<evidence type="ECO:0000256" key="1">
    <source>
        <dbReference type="ARBA" id="ARBA00022723"/>
    </source>
</evidence>
<dbReference type="EMBL" id="CP111017">
    <property type="protein sequence ID" value="WAR08390.1"/>
    <property type="molecule type" value="Genomic_DNA"/>
</dbReference>
<dbReference type="InterPro" id="IPR039790">
    <property type="entry name" value="CHRD1"/>
</dbReference>
<dbReference type="PANTHER" id="PTHR46983">
    <property type="entry name" value="CYSTEINE AND HISTIDINE-RICH DOMAIN-CONTAINING PROTEIN 1"/>
    <property type="match status" value="1"/>
</dbReference>